<sequence>MTIHHIILIKVKPVEVVAAFKENILGVLKASAGKNFTDRGKGYEYALIVEFSNKEDLVIYIDHKLHVNFKAMHMVLIVDEALAFDYEV</sequence>
<keyword evidence="4" id="KW-1185">Reference proteome</keyword>
<reference evidence="3 4" key="1">
    <citation type="journal article" date="2018" name="New Phytol.">
        <title>Phylogenomics of Endogonaceae and evolution of mycorrhizas within Mucoromycota.</title>
        <authorList>
            <person name="Chang Y."/>
            <person name="Desiro A."/>
            <person name="Na H."/>
            <person name="Sandor L."/>
            <person name="Lipzen A."/>
            <person name="Clum A."/>
            <person name="Barry K."/>
            <person name="Grigoriev I.V."/>
            <person name="Martin F.M."/>
            <person name="Stajich J.E."/>
            <person name="Smith M.E."/>
            <person name="Bonito G."/>
            <person name="Spatafora J.W."/>
        </authorList>
    </citation>
    <scope>NUCLEOTIDE SEQUENCE [LARGE SCALE GENOMIC DNA]</scope>
    <source>
        <strain evidence="3 4">AD002</strain>
    </source>
</reference>
<dbReference type="AlphaFoldDB" id="A0A433P6V2"/>
<comment type="caution">
    <text evidence="3">The sequence shown here is derived from an EMBL/GenBank/DDBJ whole genome shotgun (WGS) entry which is preliminary data.</text>
</comment>
<dbReference type="PROSITE" id="PS51502">
    <property type="entry name" value="S_R_A_B_BARREL"/>
    <property type="match status" value="1"/>
</dbReference>
<accession>A0A433P6V2</accession>
<dbReference type="SUPFAM" id="SSF54909">
    <property type="entry name" value="Dimeric alpha+beta barrel"/>
    <property type="match status" value="1"/>
</dbReference>
<evidence type="ECO:0000313" key="3">
    <source>
        <dbReference type="EMBL" id="RUS13251.1"/>
    </source>
</evidence>
<feature type="domain" description="Stress-response A/B barrel" evidence="2">
    <location>
        <begin position="3"/>
        <end position="86"/>
    </location>
</feature>
<dbReference type="SMART" id="SM00886">
    <property type="entry name" value="Dabb"/>
    <property type="match status" value="1"/>
</dbReference>
<comment type="subunit">
    <text evidence="1">Homodimer.</text>
</comment>
<protein>
    <recommendedName>
        <fullName evidence="2">Stress-response A/B barrel domain-containing protein</fullName>
    </recommendedName>
</protein>
<dbReference type="EMBL" id="RBNJ01030499">
    <property type="protein sequence ID" value="RUS13251.1"/>
    <property type="molecule type" value="Genomic_DNA"/>
</dbReference>
<gene>
    <name evidence="3" type="ORF">BC938DRAFT_478007</name>
</gene>
<dbReference type="PANTHER" id="PTHR33178">
    <property type="match status" value="1"/>
</dbReference>
<dbReference type="InterPro" id="IPR044662">
    <property type="entry name" value="HS1/DABB1-like"/>
</dbReference>
<dbReference type="InterPro" id="IPR013097">
    <property type="entry name" value="Dabb"/>
</dbReference>
<organism evidence="3 4">
    <name type="scientific">Jimgerdemannia flammicorona</name>
    <dbReference type="NCBI Taxonomy" id="994334"/>
    <lineage>
        <taxon>Eukaryota</taxon>
        <taxon>Fungi</taxon>
        <taxon>Fungi incertae sedis</taxon>
        <taxon>Mucoromycota</taxon>
        <taxon>Mucoromycotina</taxon>
        <taxon>Endogonomycetes</taxon>
        <taxon>Endogonales</taxon>
        <taxon>Endogonaceae</taxon>
        <taxon>Jimgerdemannia</taxon>
    </lineage>
</organism>
<evidence type="ECO:0000313" key="4">
    <source>
        <dbReference type="Proteomes" id="UP000274822"/>
    </source>
</evidence>
<dbReference type="Gene3D" id="3.30.70.100">
    <property type="match status" value="1"/>
</dbReference>
<dbReference type="Pfam" id="PF07876">
    <property type="entry name" value="Dabb"/>
    <property type="match status" value="1"/>
</dbReference>
<proteinExistence type="predicted"/>
<dbReference type="Proteomes" id="UP000274822">
    <property type="component" value="Unassembled WGS sequence"/>
</dbReference>
<evidence type="ECO:0000259" key="2">
    <source>
        <dbReference type="PROSITE" id="PS51502"/>
    </source>
</evidence>
<name>A0A433P6V2_9FUNG</name>
<evidence type="ECO:0000256" key="1">
    <source>
        <dbReference type="ARBA" id="ARBA00011738"/>
    </source>
</evidence>
<dbReference type="InterPro" id="IPR011008">
    <property type="entry name" value="Dimeric_a/b-barrel"/>
</dbReference>
<dbReference type="PANTHER" id="PTHR33178:SF10">
    <property type="entry name" value="STRESS-RESPONSE A_B BARREL DOMAIN-CONTAINING PROTEIN"/>
    <property type="match status" value="1"/>
</dbReference>